<feature type="domain" description="Thiolase C-terminal" evidence="8">
    <location>
        <begin position="290"/>
        <end position="371"/>
    </location>
</feature>
<dbReference type="SUPFAM" id="SSF53901">
    <property type="entry name" value="Thiolase-like"/>
    <property type="match status" value="2"/>
</dbReference>
<keyword evidence="10" id="KW-1185">Reference proteome</keyword>
<comment type="similarity">
    <text evidence="2 6">Belongs to the thiolase-like superfamily. Thiolase family.</text>
</comment>
<comment type="catalytic activity">
    <reaction evidence="5">
        <text>an acyl-CoA + acetyl-CoA = a 3-oxoacyl-CoA + CoA</text>
        <dbReference type="Rhea" id="RHEA:21564"/>
        <dbReference type="ChEBI" id="CHEBI:57287"/>
        <dbReference type="ChEBI" id="CHEBI:57288"/>
        <dbReference type="ChEBI" id="CHEBI:58342"/>
        <dbReference type="ChEBI" id="CHEBI:90726"/>
        <dbReference type="EC" id="2.3.1.16"/>
    </reaction>
</comment>
<evidence type="ECO:0000256" key="3">
    <source>
        <dbReference type="ARBA" id="ARBA00022679"/>
    </source>
</evidence>
<dbReference type="PROSITE" id="PS00098">
    <property type="entry name" value="THIOLASE_1"/>
    <property type="match status" value="1"/>
</dbReference>
<dbReference type="Pfam" id="PF02803">
    <property type="entry name" value="Thiolase_C"/>
    <property type="match status" value="1"/>
</dbReference>
<dbReference type="Proteomes" id="UP001556367">
    <property type="component" value="Unassembled WGS sequence"/>
</dbReference>
<dbReference type="PANTHER" id="PTHR43853:SF10">
    <property type="entry name" value="ACETYL-COA C-ACETYLTRANSFERASE"/>
    <property type="match status" value="1"/>
</dbReference>
<keyword evidence="3 6" id="KW-0808">Transferase</keyword>
<dbReference type="Gene3D" id="3.40.47.10">
    <property type="match status" value="2"/>
</dbReference>
<evidence type="ECO:0008006" key="11">
    <source>
        <dbReference type="Google" id="ProtNLM"/>
    </source>
</evidence>
<evidence type="ECO:0000313" key="10">
    <source>
        <dbReference type="Proteomes" id="UP001556367"/>
    </source>
</evidence>
<evidence type="ECO:0000256" key="6">
    <source>
        <dbReference type="RuleBase" id="RU003557"/>
    </source>
</evidence>
<dbReference type="InterPro" id="IPR020616">
    <property type="entry name" value="Thiolase_N"/>
</dbReference>
<dbReference type="EMBL" id="JASNQZ010000006">
    <property type="protein sequence ID" value="KAL0956703.1"/>
    <property type="molecule type" value="Genomic_DNA"/>
</dbReference>
<dbReference type="InterPro" id="IPR020617">
    <property type="entry name" value="Thiolase_C"/>
</dbReference>
<dbReference type="Pfam" id="PF00108">
    <property type="entry name" value="Thiolase_N"/>
    <property type="match status" value="1"/>
</dbReference>
<proteinExistence type="inferred from homology"/>
<dbReference type="InterPro" id="IPR002155">
    <property type="entry name" value="Thiolase"/>
</dbReference>
<reference evidence="10" key="1">
    <citation type="submission" date="2024-06" db="EMBL/GenBank/DDBJ databases">
        <title>Multi-omics analyses provide insights into the biosynthesis of the anticancer antibiotic pleurotin in Hohenbuehelia grisea.</title>
        <authorList>
            <person name="Weaver J.A."/>
            <person name="Alberti F."/>
        </authorList>
    </citation>
    <scope>NUCLEOTIDE SEQUENCE [LARGE SCALE GENOMIC DNA]</scope>
    <source>
        <strain evidence="10">T-177</strain>
    </source>
</reference>
<dbReference type="PANTHER" id="PTHR43853">
    <property type="entry name" value="3-KETOACYL-COA THIOLASE, PEROXISOMAL"/>
    <property type="match status" value="1"/>
</dbReference>
<dbReference type="InterPro" id="IPR016039">
    <property type="entry name" value="Thiolase-like"/>
</dbReference>
<evidence type="ECO:0000256" key="5">
    <source>
        <dbReference type="ARBA" id="ARBA00047605"/>
    </source>
</evidence>
<dbReference type="PIRSF" id="PIRSF000429">
    <property type="entry name" value="Ac-CoA_Ac_transf"/>
    <property type="match status" value="1"/>
</dbReference>
<dbReference type="InterPro" id="IPR050215">
    <property type="entry name" value="Thiolase-like_sf_Thiolase"/>
</dbReference>
<organism evidence="9 10">
    <name type="scientific">Hohenbuehelia grisea</name>
    <dbReference type="NCBI Taxonomy" id="104357"/>
    <lineage>
        <taxon>Eukaryota</taxon>
        <taxon>Fungi</taxon>
        <taxon>Dikarya</taxon>
        <taxon>Basidiomycota</taxon>
        <taxon>Agaricomycotina</taxon>
        <taxon>Agaricomycetes</taxon>
        <taxon>Agaricomycetidae</taxon>
        <taxon>Agaricales</taxon>
        <taxon>Pleurotineae</taxon>
        <taxon>Pleurotaceae</taxon>
        <taxon>Hohenbuehelia</taxon>
    </lineage>
</organism>
<feature type="domain" description="Thiolase N-terminal" evidence="7">
    <location>
        <begin position="28"/>
        <end position="282"/>
    </location>
</feature>
<evidence type="ECO:0000313" key="9">
    <source>
        <dbReference type="EMBL" id="KAL0956703.1"/>
    </source>
</evidence>
<name>A0ABR3JLM4_9AGAR</name>
<protein>
    <recommendedName>
        <fullName evidence="11">3-ketoacyl-CoA thiolase</fullName>
    </recommendedName>
</protein>
<gene>
    <name evidence="9" type="ORF">HGRIS_002826</name>
</gene>
<dbReference type="NCBIfam" id="TIGR01930">
    <property type="entry name" value="AcCoA-C-Actrans"/>
    <property type="match status" value="1"/>
</dbReference>
<comment type="pathway">
    <text evidence="1">Lipid metabolism; fatty acid metabolism.</text>
</comment>
<evidence type="ECO:0000259" key="7">
    <source>
        <dbReference type="Pfam" id="PF00108"/>
    </source>
</evidence>
<keyword evidence="4 6" id="KW-0012">Acyltransferase</keyword>
<comment type="caution">
    <text evidence="9">The sequence shown here is derived from an EMBL/GenBank/DDBJ whole genome shotgun (WGS) entry which is preliminary data.</text>
</comment>
<evidence type="ECO:0000256" key="4">
    <source>
        <dbReference type="ARBA" id="ARBA00023315"/>
    </source>
</evidence>
<sequence>MERVKQFAGQLVGSSGVGALQRQNPDDVVITMAFRSPLCKARKGGFKDTKTDELMLELFKHSISQSHIDPALVNDIAVGTVLTPNAMYHARAAALAAGFPDTTGVQVVNRFCSSGLMAVTSIANQIHAGQIEVGLAVGVESMSQNPDMGGPEQSADIAAHGPAADCKKPMGWTSENVAADFNVSREDQDAYAARSFQRAEAAQKAGFFAKEIVPFAAYQVDAKTGVRTKVVVDKDDGIRAGTTKETLGKLRSAFPQWTPSTTTGGNASQITDGAASVLLMTRRKANELGLKIMAKYITTAIAGLPPRIMGIGPVYAIPQALKQAGLTKDDVDLYEINEAFASQCLYSLRALELDDNKVNVNGGSIAFGHPLDKHSPFVEDCL</sequence>
<evidence type="ECO:0000256" key="1">
    <source>
        <dbReference type="ARBA" id="ARBA00004872"/>
    </source>
</evidence>
<evidence type="ECO:0000256" key="2">
    <source>
        <dbReference type="ARBA" id="ARBA00010982"/>
    </source>
</evidence>
<dbReference type="CDD" id="cd00751">
    <property type="entry name" value="thiolase"/>
    <property type="match status" value="1"/>
</dbReference>
<dbReference type="InterPro" id="IPR020615">
    <property type="entry name" value="Thiolase_acyl_enz_int_AS"/>
</dbReference>
<evidence type="ECO:0000259" key="8">
    <source>
        <dbReference type="Pfam" id="PF02803"/>
    </source>
</evidence>
<accession>A0ABR3JLM4</accession>